<organism evidence="2 3">
    <name type="scientific">Neolewinella agarilytica</name>
    <dbReference type="NCBI Taxonomy" id="478744"/>
    <lineage>
        <taxon>Bacteria</taxon>
        <taxon>Pseudomonadati</taxon>
        <taxon>Bacteroidota</taxon>
        <taxon>Saprospiria</taxon>
        <taxon>Saprospirales</taxon>
        <taxon>Lewinellaceae</taxon>
        <taxon>Neolewinella</taxon>
    </lineage>
</organism>
<reference evidence="3" key="1">
    <citation type="submission" date="2016-10" db="EMBL/GenBank/DDBJ databases">
        <authorList>
            <person name="Varghese N."/>
            <person name="Submissions S."/>
        </authorList>
    </citation>
    <scope>NUCLEOTIDE SEQUENCE [LARGE SCALE GENOMIC DNA]</scope>
    <source>
        <strain evidence="3">DSM 24740</strain>
    </source>
</reference>
<dbReference type="OrthoDB" id="1492645at2"/>
<dbReference type="InParanoid" id="A0A1H9LPC7"/>
<feature type="signal peptide" evidence="1">
    <location>
        <begin position="1"/>
        <end position="22"/>
    </location>
</feature>
<dbReference type="Proteomes" id="UP000199021">
    <property type="component" value="Unassembled WGS sequence"/>
</dbReference>
<evidence type="ECO:0000256" key="1">
    <source>
        <dbReference type="SAM" id="SignalP"/>
    </source>
</evidence>
<protein>
    <submittedName>
        <fullName evidence="2">Uncharacterized protein</fullName>
    </submittedName>
</protein>
<gene>
    <name evidence="2" type="ORF">SAMN05444359_12511</name>
</gene>
<keyword evidence="1" id="KW-0732">Signal</keyword>
<dbReference type="STRING" id="478744.SAMN05444359_12511"/>
<sequence length="191" mass="20226">MKSYSNSFLSFLGAFLVLLSFACDPCEDIPGTVRVNSNDVTGPVITWQVVTFANTPSGPISSLQLITDLNATVNINTNERAEIRLMAEDAESGVTWLDIQGGFGYTCNNPGQAIVFDGIIPGDRLFFPIAESVCATVEASYPDFIIDATSLCSGAHPNLSNGGYQFNGSASNANDILSLSTLTVNIFPAAI</sequence>
<feature type="chain" id="PRO_5011577153" evidence="1">
    <location>
        <begin position="23"/>
        <end position="191"/>
    </location>
</feature>
<dbReference type="AlphaFoldDB" id="A0A1H9LPC7"/>
<proteinExistence type="predicted"/>
<evidence type="ECO:0000313" key="3">
    <source>
        <dbReference type="Proteomes" id="UP000199021"/>
    </source>
</evidence>
<name>A0A1H9LPC7_9BACT</name>
<dbReference type="EMBL" id="FOFB01000025">
    <property type="protein sequence ID" value="SER13240.1"/>
    <property type="molecule type" value="Genomic_DNA"/>
</dbReference>
<accession>A0A1H9LPC7</accession>
<dbReference type="PROSITE" id="PS51257">
    <property type="entry name" value="PROKAR_LIPOPROTEIN"/>
    <property type="match status" value="1"/>
</dbReference>
<keyword evidence="3" id="KW-1185">Reference proteome</keyword>
<evidence type="ECO:0000313" key="2">
    <source>
        <dbReference type="EMBL" id="SER13240.1"/>
    </source>
</evidence>
<dbReference type="RefSeq" id="WP_090171745.1">
    <property type="nucleotide sequence ID" value="NZ_FOFB01000025.1"/>
</dbReference>